<dbReference type="Pfam" id="PF11457">
    <property type="entry name" value="DUF3021"/>
    <property type="match status" value="1"/>
</dbReference>
<feature type="transmembrane region" description="Helical" evidence="1">
    <location>
        <begin position="87"/>
        <end position="108"/>
    </location>
</feature>
<reference evidence="2 3" key="1">
    <citation type="submission" date="2023-07" db="EMBL/GenBank/DDBJ databases">
        <title>Genomic Encyclopedia of Type Strains, Phase IV (KMG-IV): sequencing the most valuable type-strain genomes for metagenomic binning, comparative biology and taxonomic classification.</title>
        <authorList>
            <person name="Goeker M."/>
        </authorList>
    </citation>
    <scope>NUCLEOTIDE SEQUENCE [LARGE SCALE GENOMIC DNA]</scope>
    <source>
        <strain evidence="2 3">DSM 15049</strain>
    </source>
</reference>
<proteinExistence type="predicted"/>
<keyword evidence="1" id="KW-0812">Transmembrane</keyword>
<organism evidence="2 3">
    <name type="scientific">Paraclostridium ghonii</name>
    <dbReference type="NCBI Taxonomy" id="29358"/>
    <lineage>
        <taxon>Bacteria</taxon>
        <taxon>Bacillati</taxon>
        <taxon>Bacillota</taxon>
        <taxon>Clostridia</taxon>
        <taxon>Peptostreptococcales</taxon>
        <taxon>Peptostreptococcaceae</taxon>
        <taxon>Paraclostridium</taxon>
    </lineage>
</organism>
<name>A0ABU0MZ16_9FIRM</name>
<gene>
    <name evidence="2" type="ORF">QOZ92_000961</name>
</gene>
<protein>
    <submittedName>
        <fullName evidence="2">Membrane protein</fullName>
    </submittedName>
</protein>
<keyword evidence="1" id="KW-0472">Membrane</keyword>
<accession>A0ABU0MZ16</accession>
<evidence type="ECO:0000313" key="3">
    <source>
        <dbReference type="Proteomes" id="UP001232584"/>
    </source>
</evidence>
<keyword evidence="3" id="KW-1185">Reference proteome</keyword>
<feature type="transmembrane region" description="Helical" evidence="1">
    <location>
        <begin position="114"/>
        <end position="132"/>
    </location>
</feature>
<dbReference type="InterPro" id="IPR021560">
    <property type="entry name" value="DUF3021"/>
</dbReference>
<sequence length="148" mass="17063">MKREIFKRILSGVVIGTFIGLSMAIIFSYLSNTGEFYPAPLRFVDKFSNGLNATTMAVVLWSLIGIIFSVSSMVFEYTDWSITKMTVVHFCIIYLGFTPLAIICGWFPPRLISIIFFTIIFIFIYIIMWMVFMKKAKEDINSINKHIK</sequence>
<keyword evidence="1" id="KW-1133">Transmembrane helix</keyword>
<feature type="transmembrane region" description="Helical" evidence="1">
    <location>
        <begin position="50"/>
        <end position="75"/>
    </location>
</feature>
<feature type="transmembrane region" description="Helical" evidence="1">
    <location>
        <begin position="9"/>
        <end position="30"/>
    </location>
</feature>
<dbReference type="Proteomes" id="UP001232584">
    <property type="component" value="Unassembled WGS sequence"/>
</dbReference>
<evidence type="ECO:0000313" key="2">
    <source>
        <dbReference type="EMBL" id="MDQ0555848.1"/>
    </source>
</evidence>
<evidence type="ECO:0000256" key="1">
    <source>
        <dbReference type="SAM" id="Phobius"/>
    </source>
</evidence>
<dbReference type="EMBL" id="JAUSWG010000003">
    <property type="protein sequence ID" value="MDQ0555848.1"/>
    <property type="molecule type" value="Genomic_DNA"/>
</dbReference>
<dbReference type="RefSeq" id="WP_307503882.1">
    <property type="nucleotide sequence ID" value="NZ_BAAACE010000001.1"/>
</dbReference>
<comment type="caution">
    <text evidence="2">The sequence shown here is derived from an EMBL/GenBank/DDBJ whole genome shotgun (WGS) entry which is preliminary data.</text>
</comment>